<keyword evidence="5 7" id="KW-0456">Lyase</keyword>
<feature type="binding site" evidence="7">
    <location>
        <position position="154"/>
    </location>
    <ligand>
        <name>Zn(2+)</name>
        <dbReference type="ChEBI" id="CHEBI:29105"/>
    </ligand>
</feature>
<dbReference type="PANTHER" id="PTHR12922:SF7">
    <property type="entry name" value="UBIQUINONE BIOSYNTHESIS PROTEIN COQ4 HOMOLOG, MITOCHONDRIAL"/>
    <property type="match status" value="1"/>
</dbReference>
<comment type="catalytic activity">
    <reaction evidence="7">
        <text>a 4-hydroxy-3-methoxy-5-(all-trans-polyprenyl)benzoate + H(+) = a 2-methoxy-6-(all-trans-polyprenyl)phenol + CO2</text>
        <dbReference type="Rhea" id="RHEA:81179"/>
        <dbReference type="Rhea" id="RHEA-COMP:9551"/>
        <dbReference type="Rhea" id="RHEA-COMP:10931"/>
        <dbReference type="ChEBI" id="CHEBI:15378"/>
        <dbReference type="ChEBI" id="CHEBI:16526"/>
        <dbReference type="ChEBI" id="CHEBI:62731"/>
        <dbReference type="ChEBI" id="CHEBI:84443"/>
        <dbReference type="EC" id="4.1.1.130"/>
    </reaction>
</comment>
<comment type="pathway">
    <text evidence="7">Cofactor biosynthesis; ubiquinone biosynthesis.</text>
</comment>
<dbReference type="GO" id="GO:0008270">
    <property type="term" value="F:zinc ion binding"/>
    <property type="evidence" value="ECO:0007669"/>
    <property type="project" value="UniProtKB-UniRule"/>
</dbReference>
<comment type="subunit">
    <text evidence="7">Component of a multi-subunit COQ enzyme complex, composed of at least COQ3, COQ4, COQ5, COQ6, COQ7 and COQ9.</text>
</comment>
<dbReference type="Pfam" id="PF05019">
    <property type="entry name" value="Coq4"/>
    <property type="match status" value="1"/>
</dbReference>
<evidence type="ECO:0000256" key="3">
    <source>
        <dbReference type="ARBA" id="ARBA00023128"/>
    </source>
</evidence>
<dbReference type="Proteomes" id="UP000559256">
    <property type="component" value="Unassembled WGS sequence"/>
</dbReference>
<dbReference type="UniPathway" id="UPA00232"/>
<keyword evidence="9" id="KW-1185">Reference proteome</keyword>
<feature type="binding site" evidence="7">
    <location>
        <position position="170"/>
    </location>
    <ligand>
        <name>Zn(2+)</name>
        <dbReference type="ChEBI" id="CHEBI:29105"/>
    </ligand>
</feature>
<dbReference type="GO" id="GO:0031314">
    <property type="term" value="C:extrinsic component of mitochondrial inner membrane"/>
    <property type="evidence" value="ECO:0007669"/>
    <property type="project" value="UniProtKB-UniRule"/>
</dbReference>
<evidence type="ECO:0000256" key="5">
    <source>
        <dbReference type="ARBA" id="ARBA00023239"/>
    </source>
</evidence>
<dbReference type="OrthoDB" id="4249at2759"/>
<keyword evidence="7" id="KW-0862">Zinc</keyword>
<evidence type="ECO:0000256" key="1">
    <source>
        <dbReference type="ARBA" id="ARBA00022688"/>
    </source>
</evidence>
<dbReference type="GO" id="GO:0120539">
    <property type="term" value="F:4-hydroxy-3-methoxy-5-polyprenylbenzoate decarboxylase activity"/>
    <property type="evidence" value="ECO:0007669"/>
    <property type="project" value="UniProtKB-EC"/>
</dbReference>
<evidence type="ECO:0000256" key="7">
    <source>
        <dbReference type="HAMAP-Rule" id="MF_03111"/>
    </source>
</evidence>
<comment type="cofactor">
    <cofactor evidence="7">
        <name>Zn(2+)</name>
        <dbReference type="ChEBI" id="CHEBI:29105"/>
    </cofactor>
</comment>
<reference evidence="8 9" key="1">
    <citation type="journal article" date="2020" name="ISME J.">
        <title>Uncovering the hidden diversity of litter-decomposition mechanisms in mushroom-forming fungi.</title>
        <authorList>
            <person name="Floudas D."/>
            <person name="Bentzer J."/>
            <person name="Ahren D."/>
            <person name="Johansson T."/>
            <person name="Persson P."/>
            <person name="Tunlid A."/>
        </authorList>
    </citation>
    <scope>NUCLEOTIDE SEQUENCE [LARGE SCALE GENOMIC DNA]</scope>
    <source>
        <strain evidence="8 9">CBS 291.85</strain>
    </source>
</reference>
<gene>
    <name evidence="7" type="primary">COQ4</name>
    <name evidence="8" type="ORF">D9758_008328</name>
</gene>
<keyword evidence="2 7" id="KW-0999">Mitochondrion inner membrane</keyword>
<evidence type="ECO:0000313" key="8">
    <source>
        <dbReference type="EMBL" id="KAF5363141.1"/>
    </source>
</evidence>
<evidence type="ECO:0000256" key="4">
    <source>
        <dbReference type="ARBA" id="ARBA00023136"/>
    </source>
</evidence>
<name>A0A8H5LMZ6_9AGAR</name>
<feature type="binding site" evidence="7">
    <location>
        <position position="158"/>
    </location>
    <ligand>
        <name>Zn(2+)</name>
        <dbReference type="ChEBI" id="CHEBI:29105"/>
    </ligand>
</feature>
<comment type="caution">
    <text evidence="8">The sequence shown here is derived from an EMBL/GenBank/DDBJ whole genome shotgun (WGS) entry which is preliminary data.</text>
</comment>
<dbReference type="InterPro" id="IPR007715">
    <property type="entry name" value="Coq4"/>
</dbReference>
<accession>A0A8H5LMZ6</accession>
<dbReference type="PANTHER" id="PTHR12922">
    <property type="entry name" value="UBIQUINONE BIOSYNTHESIS PROTEIN"/>
    <property type="match status" value="1"/>
</dbReference>
<dbReference type="HAMAP" id="MF_03111">
    <property type="entry name" value="Coq4"/>
    <property type="match status" value="1"/>
</dbReference>
<keyword evidence="7" id="KW-0479">Metal-binding</keyword>
<protein>
    <recommendedName>
        <fullName evidence="6">4-hydroxy-3-methoxy-5-polyprenylbenzoate decarboxylase</fullName>
    </recommendedName>
</protein>
<dbReference type="InterPro" id="IPR027540">
    <property type="entry name" value="Coq4_euk"/>
</dbReference>
<evidence type="ECO:0000256" key="2">
    <source>
        <dbReference type="ARBA" id="ARBA00022792"/>
    </source>
</evidence>
<dbReference type="EMBL" id="JAACJM010000034">
    <property type="protein sequence ID" value="KAF5363141.1"/>
    <property type="molecule type" value="Genomic_DNA"/>
</dbReference>
<keyword evidence="3 7" id="KW-0496">Mitochondrion</keyword>
<comment type="subcellular location">
    <subcellularLocation>
        <location evidence="7">Mitochondrion inner membrane</location>
        <topology evidence="7">Peripheral membrane protein</topology>
        <orientation evidence="7">Matrix side</orientation>
    </subcellularLocation>
</comment>
<sequence length="263" mass="29716">MFDAVPRLTALDSDLPGCLSLLSGVAPAYPGHIPLTRFENAFLAVGSGLMSLADPYRGDMISALGETTAGPALPRLRDIMLHSSEGRRILKQRPRINTKTVDLDALAKLPEGTFGRTYVNWLERTGVTPDTREPVRYIDDPELAYVMQRYRECHDLYHTITNFSVNRESELAVKVFEFANLGLPLAAFSAIFGPLAMSAKKRHRLFSEYVPWALRCGSSARCLITVYWEERWEQNVEEMKKEFGLWDAPPARWPKPKSLTKQN</sequence>
<comment type="similarity">
    <text evidence="7">Belongs to the COQ4 family.</text>
</comment>
<feature type="binding site" evidence="7">
    <location>
        <position position="155"/>
    </location>
    <ligand>
        <name>Zn(2+)</name>
        <dbReference type="ChEBI" id="CHEBI:29105"/>
    </ligand>
</feature>
<proteinExistence type="inferred from homology"/>
<dbReference type="AlphaFoldDB" id="A0A8H5LMZ6"/>
<keyword evidence="4 7" id="KW-0472">Membrane</keyword>
<organism evidence="8 9">
    <name type="scientific">Tetrapyrgos nigripes</name>
    <dbReference type="NCBI Taxonomy" id="182062"/>
    <lineage>
        <taxon>Eukaryota</taxon>
        <taxon>Fungi</taxon>
        <taxon>Dikarya</taxon>
        <taxon>Basidiomycota</taxon>
        <taxon>Agaricomycotina</taxon>
        <taxon>Agaricomycetes</taxon>
        <taxon>Agaricomycetidae</taxon>
        <taxon>Agaricales</taxon>
        <taxon>Marasmiineae</taxon>
        <taxon>Marasmiaceae</taxon>
        <taxon>Tetrapyrgos</taxon>
    </lineage>
</organism>
<evidence type="ECO:0000313" key="9">
    <source>
        <dbReference type="Proteomes" id="UP000559256"/>
    </source>
</evidence>
<evidence type="ECO:0000256" key="6">
    <source>
        <dbReference type="ARBA" id="ARBA00081568"/>
    </source>
</evidence>
<keyword evidence="1 7" id="KW-0831">Ubiquinone biosynthesis</keyword>
<comment type="function">
    <text evidence="7">Lyase that catalyzes the C1-decarboxylation of 4-hydroxy-3-methoxy-5-(all-trans-polyprenyl)benzoic acid into 2-methoxy-6-(all-trans-polyprenyl)phenol during ubiquinone biosynthesis.</text>
</comment>